<dbReference type="Pfam" id="PF09827">
    <property type="entry name" value="CRISPR_Cas2"/>
    <property type="match status" value="1"/>
</dbReference>
<feature type="binding site" evidence="9">
    <location>
        <position position="12"/>
    </location>
    <ligand>
        <name>Mg(2+)</name>
        <dbReference type="ChEBI" id="CHEBI:18420"/>
        <note>catalytic</note>
    </ligand>
</feature>
<dbReference type="GO" id="GO:0004521">
    <property type="term" value="F:RNA endonuclease activity"/>
    <property type="evidence" value="ECO:0007669"/>
    <property type="project" value="InterPro"/>
</dbReference>
<keyword evidence="8 9" id="KW-0051">Antiviral defense</keyword>
<dbReference type="GO" id="GO:0016787">
    <property type="term" value="F:hydrolase activity"/>
    <property type="evidence" value="ECO:0007669"/>
    <property type="project" value="UniProtKB-KW"/>
</dbReference>
<evidence type="ECO:0000256" key="3">
    <source>
        <dbReference type="ARBA" id="ARBA00022722"/>
    </source>
</evidence>
<evidence type="ECO:0000313" key="10">
    <source>
        <dbReference type="EMBL" id="KAA5598206.1"/>
    </source>
</evidence>
<dbReference type="GO" id="GO:0051607">
    <property type="term" value="P:defense response to virus"/>
    <property type="evidence" value="ECO:0007669"/>
    <property type="project" value="UniProtKB-UniRule"/>
</dbReference>
<organism evidence="10 11">
    <name type="scientific">Blastochloris sulfoviridis</name>
    <dbReference type="NCBI Taxonomy" id="50712"/>
    <lineage>
        <taxon>Bacteria</taxon>
        <taxon>Pseudomonadati</taxon>
        <taxon>Pseudomonadota</taxon>
        <taxon>Alphaproteobacteria</taxon>
        <taxon>Hyphomicrobiales</taxon>
        <taxon>Blastochloridaceae</taxon>
        <taxon>Blastochloris</taxon>
    </lineage>
</organism>
<evidence type="ECO:0000313" key="11">
    <source>
        <dbReference type="Proteomes" id="UP000323886"/>
    </source>
</evidence>
<evidence type="ECO:0000256" key="7">
    <source>
        <dbReference type="ARBA" id="ARBA00022842"/>
    </source>
</evidence>
<comment type="caution">
    <text evidence="10">The sequence shown here is derived from an EMBL/GenBank/DDBJ whole genome shotgun (WGS) entry which is preliminary data.</text>
</comment>
<dbReference type="Proteomes" id="UP000323886">
    <property type="component" value="Unassembled WGS sequence"/>
</dbReference>
<keyword evidence="11" id="KW-1185">Reference proteome</keyword>
<keyword evidence="4 9" id="KW-0479">Metal-binding</keyword>
<evidence type="ECO:0000256" key="2">
    <source>
        <dbReference type="ARBA" id="ARBA00009959"/>
    </source>
</evidence>
<evidence type="ECO:0000256" key="8">
    <source>
        <dbReference type="ARBA" id="ARBA00023118"/>
    </source>
</evidence>
<reference evidence="10 11" key="1">
    <citation type="submission" date="2019-09" db="EMBL/GenBank/DDBJ databases">
        <title>Draft Whole-Genome sequence of Blastochloris sulfoviridis DSM 729.</title>
        <authorList>
            <person name="Meyer T.E."/>
            <person name="Kyndt J.A."/>
        </authorList>
    </citation>
    <scope>NUCLEOTIDE SEQUENCE [LARGE SCALE GENOMIC DNA]</scope>
    <source>
        <strain evidence="10 11">DSM 729</strain>
    </source>
</reference>
<dbReference type="InterPro" id="IPR021127">
    <property type="entry name" value="CRISPR_associated_Cas2"/>
</dbReference>
<dbReference type="AlphaFoldDB" id="A0A5M6HQT0"/>
<dbReference type="GO" id="GO:0043571">
    <property type="term" value="P:maintenance of CRISPR repeat elements"/>
    <property type="evidence" value="ECO:0007669"/>
    <property type="project" value="UniProtKB-UniRule"/>
</dbReference>
<dbReference type="Gene3D" id="3.30.70.240">
    <property type="match status" value="1"/>
</dbReference>
<dbReference type="GO" id="GO:0046872">
    <property type="term" value="F:metal ion binding"/>
    <property type="evidence" value="ECO:0007669"/>
    <property type="project" value="UniProtKB-UniRule"/>
</dbReference>
<comment type="function">
    <text evidence="9">CRISPR (clustered regularly interspaced short palindromic repeat), is an adaptive immune system that provides protection against mobile genetic elements (viruses, transposable elements and conjugative plasmids). CRISPR clusters contain sequences complementary to antecedent mobile elements and target invading nucleic acids. CRISPR clusters are transcribed and processed into CRISPR RNA (crRNA). Functions as a ssRNA-specific endoribonuclease. Involved in the integration of spacer DNA into the CRISPR cassette.</text>
</comment>
<accession>A0A5M6HQT0</accession>
<keyword evidence="5 9" id="KW-0255">Endonuclease</keyword>
<proteinExistence type="inferred from homology"/>
<evidence type="ECO:0000256" key="6">
    <source>
        <dbReference type="ARBA" id="ARBA00022801"/>
    </source>
</evidence>
<keyword evidence="6 9" id="KW-0378">Hydrolase</keyword>
<evidence type="ECO:0000256" key="1">
    <source>
        <dbReference type="ARBA" id="ARBA00001946"/>
    </source>
</evidence>
<evidence type="ECO:0000256" key="9">
    <source>
        <dbReference type="HAMAP-Rule" id="MF_01471"/>
    </source>
</evidence>
<dbReference type="EMBL" id="VWPL01000029">
    <property type="protein sequence ID" value="KAA5598206.1"/>
    <property type="molecule type" value="Genomic_DNA"/>
</dbReference>
<gene>
    <name evidence="9 10" type="primary">cas2</name>
    <name evidence="10" type="ORF">F1193_13540</name>
</gene>
<dbReference type="PANTHER" id="PTHR34405:SF3">
    <property type="entry name" value="CRISPR-ASSOCIATED ENDORIBONUCLEASE CAS2 3"/>
    <property type="match status" value="1"/>
</dbReference>
<dbReference type="EC" id="3.1.-.-" evidence="9"/>
<dbReference type="OrthoDB" id="9798176at2"/>
<dbReference type="NCBIfam" id="TIGR01573">
    <property type="entry name" value="cas2"/>
    <property type="match status" value="1"/>
</dbReference>
<keyword evidence="7 9" id="KW-0460">Magnesium</keyword>
<sequence>MPRRDLVLLAYDVVSDRRRGRALDAVRGFGIDAQLSVHECQFTAAEREEMWRRLVSLLNEEEDRLLLLVLDPRARIEALGTPRSTLEPYLHYIG</sequence>
<dbReference type="SUPFAM" id="SSF143430">
    <property type="entry name" value="TTP0101/SSO1404-like"/>
    <property type="match status" value="1"/>
</dbReference>
<protein>
    <recommendedName>
        <fullName evidence="9">CRISPR-associated endoribonuclease Cas2</fullName>
        <ecNumber evidence="9">3.1.-.-</ecNumber>
    </recommendedName>
</protein>
<evidence type="ECO:0000256" key="4">
    <source>
        <dbReference type="ARBA" id="ARBA00022723"/>
    </source>
</evidence>
<keyword evidence="3 9" id="KW-0540">Nuclease</keyword>
<comment type="cofactor">
    <cofactor evidence="1 9">
        <name>Mg(2+)</name>
        <dbReference type="ChEBI" id="CHEBI:18420"/>
    </cofactor>
</comment>
<dbReference type="RefSeq" id="WP_150098342.1">
    <property type="nucleotide sequence ID" value="NZ_VWPL01000029.1"/>
</dbReference>
<evidence type="ECO:0000256" key="5">
    <source>
        <dbReference type="ARBA" id="ARBA00022759"/>
    </source>
</evidence>
<dbReference type="InterPro" id="IPR019199">
    <property type="entry name" value="Virulence_VapD/CRISPR_Cas2"/>
</dbReference>
<name>A0A5M6HQT0_9HYPH</name>
<comment type="subunit">
    <text evidence="9">Homodimer, forms a heterotetramer with a Cas1 homodimer.</text>
</comment>
<dbReference type="PANTHER" id="PTHR34405">
    <property type="entry name" value="CRISPR-ASSOCIATED ENDORIBONUCLEASE CAS2"/>
    <property type="match status" value="1"/>
</dbReference>
<dbReference type="HAMAP" id="MF_01471">
    <property type="entry name" value="Cas2"/>
    <property type="match status" value="1"/>
</dbReference>
<dbReference type="CDD" id="cd09725">
    <property type="entry name" value="Cas2_I_II_III"/>
    <property type="match status" value="1"/>
</dbReference>
<comment type="similarity">
    <text evidence="2 9">Belongs to the CRISPR-associated endoribonuclease Cas2 protein family.</text>
</comment>